<dbReference type="EMBL" id="JARJLM010000468">
    <property type="protein sequence ID" value="MDF3836955.1"/>
    <property type="molecule type" value="Genomic_DNA"/>
</dbReference>
<dbReference type="InterPro" id="IPR036754">
    <property type="entry name" value="YbaK/aa-tRNA-synt-asso_dom_sf"/>
</dbReference>
<reference evidence="1 2" key="1">
    <citation type="submission" date="2023-03" db="EMBL/GenBank/DDBJ databases">
        <title>Draft assemblies of triclosan tolerant bacteria isolated from returned activated sludge.</title>
        <authorList>
            <person name="Van Hamelsveld S."/>
        </authorList>
    </citation>
    <scope>NUCLEOTIDE SEQUENCE [LARGE SCALE GENOMIC DNA]</scope>
    <source>
        <strain evidence="1 2">GW210010_S58</strain>
    </source>
</reference>
<gene>
    <name evidence="1" type="ORF">P3W85_28975</name>
</gene>
<name>A0ABT6AWF6_9BURK</name>
<sequence length="70" mass="6877">MNEMNHPAPGHAAETSAGALPEAAQRVAGLLAGLGHDKPVVMLPATGKTSAEAAAGLGCSVAEIAKSIIF</sequence>
<proteinExistence type="predicted"/>
<dbReference type="Proteomes" id="UP001216674">
    <property type="component" value="Unassembled WGS sequence"/>
</dbReference>
<keyword evidence="2" id="KW-1185">Reference proteome</keyword>
<feature type="non-terminal residue" evidence="1">
    <location>
        <position position="70"/>
    </location>
</feature>
<dbReference type="Gene3D" id="3.90.960.10">
    <property type="entry name" value="YbaK/aminoacyl-tRNA synthetase-associated domain"/>
    <property type="match status" value="1"/>
</dbReference>
<evidence type="ECO:0000313" key="2">
    <source>
        <dbReference type="Proteomes" id="UP001216674"/>
    </source>
</evidence>
<evidence type="ECO:0000313" key="1">
    <source>
        <dbReference type="EMBL" id="MDF3836955.1"/>
    </source>
</evidence>
<protein>
    <submittedName>
        <fullName evidence="1">YbaK/EbsC family protein</fullName>
    </submittedName>
</protein>
<organism evidence="1 2">
    <name type="scientific">Cupriavidus basilensis</name>
    <dbReference type="NCBI Taxonomy" id="68895"/>
    <lineage>
        <taxon>Bacteria</taxon>
        <taxon>Pseudomonadati</taxon>
        <taxon>Pseudomonadota</taxon>
        <taxon>Betaproteobacteria</taxon>
        <taxon>Burkholderiales</taxon>
        <taxon>Burkholderiaceae</taxon>
        <taxon>Cupriavidus</taxon>
    </lineage>
</organism>
<comment type="caution">
    <text evidence="1">The sequence shown here is derived from an EMBL/GenBank/DDBJ whole genome shotgun (WGS) entry which is preliminary data.</text>
</comment>
<accession>A0ABT6AWF6</accession>